<evidence type="ECO:0000313" key="1">
    <source>
        <dbReference type="EMBL" id="MFD1055328.1"/>
    </source>
</evidence>
<reference evidence="2" key="1">
    <citation type="journal article" date="2019" name="Int. J. Syst. Evol. Microbiol.">
        <title>The Global Catalogue of Microorganisms (GCM) 10K type strain sequencing project: providing services to taxonomists for standard genome sequencing and annotation.</title>
        <authorList>
            <consortium name="The Broad Institute Genomics Platform"/>
            <consortium name="The Broad Institute Genome Sequencing Center for Infectious Disease"/>
            <person name="Wu L."/>
            <person name="Ma J."/>
        </authorList>
    </citation>
    <scope>NUCLEOTIDE SEQUENCE [LARGE SCALE GENOMIC DNA]</scope>
    <source>
        <strain evidence="2">CCUG 57508</strain>
    </source>
</reference>
<gene>
    <name evidence="1" type="ORF">ACFQ2V_13505</name>
</gene>
<accession>A0ABW3MX99</accession>
<dbReference type="Proteomes" id="UP001597046">
    <property type="component" value="Unassembled WGS sequence"/>
</dbReference>
<comment type="caution">
    <text evidence="1">The sequence shown here is derived from an EMBL/GenBank/DDBJ whole genome shotgun (WGS) entry which is preliminary data.</text>
</comment>
<proteinExistence type="predicted"/>
<evidence type="ECO:0000313" key="2">
    <source>
        <dbReference type="Proteomes" id="UP001597046"/>
    </source>
</evidence>
<name>A0ABW3MX99_9MICO</name>
<keyword evidence="2" id="KW-1185">Reference proteome</keyword>
<dbReference type="RefSeq" id="WP_386053301.1">
    <property type="nucleotide sequence ID" value="NZ_JBHTKH010000008.1"/>
</dbReference>
<dbReference type="EMBL" id="JBHTKH010000008">
    <property type="protein sequence ID" value="MFD1055328.1"/>
    <property type="molecule type" value="Genomic_DNA"/>
</dbReference>
<organism evidence="1 2">
    <name type="scientific">Terrabacter terrigena</name>
    <dbReference type="NCBI Taxonomy" id="574718"/>
    <lineage>
        <taxon>Bacteria</taxon>
        <taxon>Bacillati</taxon>
        <taxon>Actinomycetota</taxon>
        <taxon>Actinomycetes</taxon>
        <taxon>Micrococcales</taxon>
        <taxon>Intrasporangiaceae</taxon>
        <taxon>Terrabacter</taxon>
    </lineage>
</organism>
<protein>
    <recommendedName>
        <fullName evidence="3">Zinc-ribbon domain-containing protein</fullName>
    </recommendedName>
</protein>
<sequence length="62" mass="7798">MIQLLWHRWRTGHWSWWKEDMIWSGERATVYFCDCGEQFWPLTKEGPQKDWRDSTVKRERPE</sequence>
<evidence type="ECO:0008006" key="3">
    <source>
        <dbReference type="Google" id="ProtNLM"/>
    </source>
</evidence>